<dbReference type="SMART" id="SM01333">
    <property type="entry name" value="Tet_JBP"/>
    <property type="match status" value="1"/>
</dbReference>
<comment type="cofactor">
    <cofactor evidence="13">
        <name>Zn(2+)</name>
        <dbReference type="ChEBI" id="CHEBI:29105"/>
    </cofactor>
    <text evidence="13">The zinc ions have a structural role.</text>
</comment>
<feature type="compositionally biased region" description="Basic and acidic residues" evidence="14">
    <location>
        <begin position="227"/>
        <end position="238"/>
    </location>
</feature>
<keyword evidence="5 12" id="KW-0863">Zinc-finger</keyword>
<evidence type="ECO:0000256" key="6">
    <source>
        <dbReference type="ARBA" id="ARBA00022833"/>
    </source>
</evidence>
<keyword evidence="9 13" id="KW-0408">Iron</keyword>
<feature type="compositionally biased region" description="Basic residues" evidence="14">
    <location>
        <begin position="41"/>
        <end position="53"/>
    </location>
</feature>
<dbReference type="PANTHER" id="PTHR23358">
    <property type="entry name" value="METHYLCYTOSINE DIOXYGENASE TET"/>
    <property type="match status" value="1"/>
</dbReference>
<feature type="region of interest" description="Disordered" evidence="14">
    <location>
        <begin position="1614"/>
        <end position="1666"/>
    </location>
</feature>
<comment type="catalytic activity">
    <reaction evidence="13">
        <text>a 5-methyl-2'-deoxycytidine in DNA + 2-oxoglutarate + O2 = a 5-hydroxymethyl-2'-deoxycytidine in DNA + succinate + CO2</text>
        <dbReference type="Rhea" id="RHEA:52636"/>
        <dbReference type="Rhea" id="RHEA-COMP:11370"/>
        <dbReference type="Rhea" id="RHEA-COMP:13315"/>
        <dbReference type="ChEBI" id="CHEBI:15379"/>
        <dbReference type="ChEBI" id="CHEBI:16526"/>
        <dbReference type="ChEBI" id="CHEBI:16810"/>
        <dbReference type="ChEBI" id="CHEBI:30031"/>
        <dbReference type="ChEBI" id="CHEBI:85454"/>
        <dbReference type="ChEBI" id="CHEBI:136731"/>
        <dbReference type="EC" id="1.14.11.80"/>
    </reaction>
</comment>
<dbReference type="InterPro" id="IPR046942">
    <property type="entry name" value="TET_oxygenase"/>
</dbReference>
<feature type="compositionally biased region" description="Polar residues" evidence="14">
    <location>
        <begin position="324"/>
        <end position="341"/>
    </location>
</feature>
<dbReference type="GO" id="GO:0008270">
    <property type="term" value="F:zinc ion binding"/>
    <property type="evidence" value="ECO:0007669"/>
    <property type="project" value="UniProtKB-UniRule"/>
</dbReference>
<reference evidence="17" key="1">
    <citation type="submission" date="2025-08" db="UniProtKB">
        <authorList>
            <consortium name="RefSeq"/>
        </authorList>
    </citation>
    <scope>IDENTIFICATION</scope>
</reference>
<evidence type="ECO:0000256" key="9">
    <source>
        <dbReference type="ARBA" id="ARBA00023004"/>
    </source>
</evidence>
<evidence type="ECO:0000313" key="17">
    <source>
        <dbReference type="RefSeq" id="XP_030628188.1"/>
    </source>
</evidence>
<comment type="cofactor">
    <cofactor evidence="13">
        <name>Fe(2+)</name>
        <dbReference type="ChEBI" id="CHEBI:29033"/>
    </cofactor>
    <text evidence="13">Binds 1 Fe(2+) ion per subunit.</text>
</comment>
<dbReference type="RefSeq" id="XP_030628188.1">
    <property type="nucleotide sequence ID" value="XM_030772328.1"/>
</dbReference>
<dbReference type="GO" id="GO:0045944">
    <property type="term" value="P:positive regulation of transcription by RNA polymerase II"/>
    <property type="evidence" value="ECO:0007669"/>
    <property type="project" value="TreeGrafter"/>
</dbReference>
<feature type="region of interest" description="Disordered" evidence="14">
    <location>
        <begin position="1840"/>
        <end position="1884"/>
    </location>
</feature>
<feature type="compositionally biased region" description="Basic and acidic residues" evidence="14">
    <location>
        <begin position="1546"/>
        <end position="1569"/>
    </location>
</feature>
<evidence type="ECO:0000259" key="15">
    <source>
        <dbReference type="PROSITE" id="PS51058"/>
    </source>
</evidence>
<dbReference type="GO" id="GO:0005694">
    <property type="term" value="C:chromosome"/>
    <property type="evidence" value="ECO:0007669"/>
    <property type="project" value="UniProtKB-SubCell"/>
</dbReference>
<feature type="region of interest" description="Disordered" evidence="14">
    <location>
        <begin position="573"/>
        <end position="605"/>
    </location>
</feature>
<feature type="compositionally biased region" description="Acidic residues" evidence="14">
    <location>
        <begin position="1864"/>
        <end position="1873"/>
    </location>
</feature>
<dbReference type="InParanoid" id="A0A6J2V8W0"/>
<gene>
    <name evidence="17" type="primary">tet1</name>
</gene>
<dbReference type="Proteomes" id="UP000504632">
    <property type="component" value="Chromosome 4"/>
</dbReference>
<dbReference type="GO" id="GO:0070579">
    <property type="term" value="F:DNA 5-methylcytosine dioxygenase activity"/>
    <property type="evidence" value="ECO:0007669"/>
    <property type="project" value="UniProtKB-UniRule"/>
</dbReference>
<comment type="subcellular location">
    <subcellularLocation>
        <location evidence="1">Chromosome</location>
    </subcellularLocation>
</comment>
<comment type="catalytic activity">
    <reaction evidence="11 13">
        <text>a 5-hydroxymethyl-2'-deoxycytidine in DNA + 2-oxoglutarate + O2 = a 5-formyl-2'-deoxycytidine in DNA + succinate + CO2 + H2O</text>
        <dbReference type="Rhea" id="RHEA:53828"/>
        <dbReference type="Rhea" id="RHEA-COMP:13315"/>
        <dbReference type="Rhea" id="RHEA-COMP:13656"/>
        <dbReference type="ChEBI" id="CHEBI:15377"/>
        <dbReference type="ChEBI" id="CHEBI:15379"/>
        <dbReference type="ChEBI" id="CHEBI:16526"/>
        <dbReference type="ChEBI" id="CHEBI:16810"/>
        <dbReference type="ChEBI" id="CHEBI:30031"/>
        <dbReference type="ChEBI" id="CHEBI:136731"/>
        <dbReference type="ChEBI" id="CHEBI:137731"/>
        <dbReference type="EC" id="1.14.11.80"/>
    </reaction>
</comment>
<dbReference type="GO" id="GO:0003677">
    <property type="term" value="F:DNA binding"/>
    <property type="evidence" value="ECO:0007669"/>
    <property type="project" value="InterPro"/>
</dbReference>
<dbReference type="PROSITE" id="PS51058">
    <property type="entry name" value="ZF_CXXC"/>
    <property type="match status" value="1"/>
</dbReference>
<evidence type="ECO:0000256" key="2">
    <source>
        <dbReference type="ARBA" id="ARBA00007502"/>
    </source>
</evidence>
<feature type="region of interest" description="Disordered" evidence="14">
    <location>
        <begin position="369"/>
        <end position="430"/>
    </location>
</feature>
<feature type="region of interest" description="Disordered" evidence="14">
    <location>
        <begin position="940"/>
        <end position="969"/>
    </location>
</feature>
<dbReference type="InterPro" id="IPR040175">
    <property type="entry name" value="TET1/2/3"/>
</dbReference>
<feature type="compositionally biased region" description="Polar residues" evidence="14">
    <location>
        <begin position="54"/>
        <end position="66"/>
    </location>
</feature>
<dbReference type="OrthoDB" id="8854879at2759"/>
<evidence type="ECO:0000256" key="11">
    <source>
        <dbReference type="ARBA" id="ARBA00049431"/>
    </source>
</evidence>
<feature type="compositionally biased region" description="Polar residues" evidence="14">
    <location>
        <begin position="589"/>
        <end position="605"/>
    </location>
</feature>
<feature type="compositionally biased region" description="Polar residues" evidence="14">
    <location>
        <begin position="198"/>
        <end position="220"/>
    </location>
</feature>
<dbReference type="GO" id="GO:0141166">
    <property type="term" value="P:chromosomal 5-methylcytosine DNA demethylation pathway"/>
    <property type="evidence" value="ECO:0007669"/>
    <property type="project" value="UniProtKB-UniRule"/>
</dbReference>
<evidence type="ECO:0000256" key="10">
    <source>
        <dbReference type="ARBA" id="ARBA00047840"/>
    </source>
</evidence>
<comment type="function">
    <text evidence="13">Dioxygenase that catalyzes the conversion of the modified genomic base 5-methylcytosine (5mC) into 5-hydroxymethylcytosine (5hmC) and plays a key role in epigenetic chromatin reprogramming during embryonic development.</text>
</comment>
<dbReference type="EC" id="1.14.11.80" evidence="13"/>
<evidence type="ECO:0000256" key="4">
    <source>
        <dbReference type="ARBA" id="ARBA00022723"/>
    </source>
</evidence>
<proteinExistence type="inferred from homology"/>
<dbReference type="CTD" id="80312"/>
<feature type="domain" description="CXXC-type" evidence="15">
    <location>
        <begin position="432"/>
        <end position="473"/>
    </location>
</feature>
<comment type="similarity">
    <text evidence="2 13">Belongs to the TET family.</text>
</comment>
<accession>A0A6J2V8W0</accession>
<keyword evidence="6 13" id="KW-0862">Zinc</keyword>
<dbReference type="PANTHER" id="PTHR23358:SF2">
    <property type="entry name" value="METHYLCYTOSINE DIOXYGENASE TET1"/>
    <property type="match status" value="1"/>
</dbReference>
<organism evidence="16 17">
    <name type="scientific">Chanos chanos</name>
    <name type="common">Milkfish</name>
    <name type="synonym">Mugil chanos</name>
    <dbReference type="NCBI Taxonomy" id="29144"/>
    <lineage>
        <taxon>Eukaryota</taxon>
        <taxon>Metazoa</taxon>
        <taxon>Chordata</taxon>
        <taxon>Craniata</taxon>
        <taxon>Vertebrata</taxon>
        <taxon>Euteleostomi</taxon>
        <taxon>Actinopterygii</taxon>
        <taxon>Neopterygii</taxon>
        <taxon>Teleostei</taxon>
        <taxon>Ostariophysi</taxon>
        <taxon>Gonorynchiformes</taxon>
        <taxon>Chanidae</taxon>
        <taxon>Chanos</taxon>
    </lineage>
</organism>
<feature type="compositionally biased region" description="Pro residues" evidence="14">
    <location>
        <begin position="1"/>
        <end position="12"/>
    </location>
</feature>
<evidence type="ECO:0000256" key="13">
    <source>
        <dbReference type="RuleBase" id="RU367064"/>
    </source>
</evidence>
<feature type="compositionally biased region" description="Basic and acidic residues" evidence="14">
    <location>
        <begin position="578"/>
        <end position="587"/>
    </location>
</feature>
<keyword evidence="16" id="KW-1185">Reference proteome</keyword>
<feature type="compositionally biased region" description="Polar residues" evidence="14">
    <location>
        <begin position="1651"/>
        <end position="1660"/>
    </location>
</feature>
<feature type="compositionally biased region" description="Polar residues" evidence="14">
    <location>
        <begin position="512"/>
        <end position="526"/>
    </location>
</feature>
<dbReference type="GO" id="GO:0005634">
    <property type="term" value="C:nucleus"/>
    <property type="evidence" value="ECO:0007669"/>
    <property type="project" value="UniProtKB-UniRule"/>
</dbReference>
<dbReference type="InterPro" id="IPR024779">
    <property type="entry name" value="2OGFeDO_JBP1/TET_oxygenase_dom"/>
</dbReference>
<dbReference type="InterPro" id="IPR002857">
    <property type="entry name" value="Znf_CXXC"/>
</dbReference>
<evidence type="ECO:0000256" key="8">
    <source>
        <dbReference type="ARBA" id="ARBA00023002"/>
    </source>
</evidence>
<evidence type="ECO:0000313" key="16">
    <source>
        <dbReference type="Proteomes" id="UP000504632"/>
    </source>
</evidence>
<name>A0A6J2V8W0_CHACN</name>
<sequence length="1914" mass="211463">MPHTPKPPIKSHPPPKRNARRFSPAGVKRHSVNSNKPKGPPAHRRKQKTRKLSSKNQQTKLVQSNVVRPAGLPTRVSTRNTQNSLRVTAVVQLRGSHRSLNKYGSFTDLAGRRKSPQGSQLIHSFPQEVKLNHRGRASVGKSRKIKQQDTQNVPELCDIEGNDQQQKTIIPNGEAVTENTEKLATDTNNKEVGEGAEGTTQTSESQAGSASPEKTNTTDANDAAEEPSEKVEPDHAAEMDFTNDTSVPAEDESMPCGGSDSSQVEEDSQSVIRGPELLSPSDDSSETAVDNSIQPDDHTASESREEPATLNNVRDLPFEEEFGKTQNPITAETKDWTSSSEMWRDSEGALSLLALSMAVYTPQPDLSLGPKASPCPDGFLPSSTESTQSSADWESETGSSEQVHEPGVTAAPPPMQGGTQGSLVEAEGRGRRRKKRSRCGACEPCRRETNCGECSCCVRRQTSHQICKLRKCVELKKRPILLQNAEVECKDIAKPTTKKRVSKVESERISANGCSSAQMEHTSSNEAQEDEEHDLPQKHPVPADAPPPVSNTPPERDLRSSDCEDVFLLHHAPSTVHHGAENLEPRSKGQVSSADPQSQTNTTEVMLTKSKLDTLPEQTVPLKRIKMEEQQALANDQSSTHVQNTESCEDALSTLAAVVCYSITDRKRLEEKIYGARTSAVCTLEIDLDEKSHKSHSLQGATFRGQKHGDTHHQKDHTTLSLPSVLSLMEQKNISEAQAIAIEALTELAAIPQTVPLKTENHGLGQQPQTIPFPNFASSTFVPHQEAKSASEIVSNKVSVISSALHHTSVIRSPLSRQASFSQAHYNSPVPPKQCLQDLLTASSECEKLSFSPERGATKRADQALCKSTKSDGTFKRYKNIEWTLNSRKKDEEEVAAQLVELAFMIESRHKQAPLAHLSKQTENNPPKGTPIHTIKYHHRSLGQNPKTPRKMRTTPPKPRISKKKAGEIEGDSHRIPLARRTANGKTPIKSKIQRILSQNKARLNHKRSPFLPRAQIDLKKYIAEAQQEKRQLFHYSNAHKKDTLFSSDFKPAQTFLNHSHINHSMTNGHQGTVQAQRHECEGRLNSQVSQPRDVLTNGAKPLSMPSVLSTDSTNGTVMHNTSNSFTYDQQPSPVKQEGCYKLETSGSVTVLSTSTVNLGNGNSDFPSDHTPKHSLNNFLESPLRFLDPQTKNLINTPSKKNQEFPSCDCMEQIIEKDEGPYYTHLGSGPSVAAVREMMEDRYGEKGKAVRVEVVVYTGKEGRSSQGCPIAKWVIRRSSEEEKLLCLVRRRAGHSCENAVVVILILAWEGIPRSLADSLYQELTQTLCKYGSPTSRRCALNEDRTCACQGLDPDTCGASFSFGCSWSMYFNGCKFARSKVPRKFRLQGDYPEEEEKLEKNLQGLATDLAPLYKKLAPDAFQNQVAQEWSGQDCRLGQREGRPFSGVTACVDFCAHAHRDTHNMTNGSTVVCTLTKEDNRAVRNIPEDEQLHVLPLYKISEVDEFGCVEGQWEKMKTGALQVLSAFPREVRMLVEPVKSARRKRLEAKRAHAEKMNERERKTPVKVKNESVKGFKSTSAASSVLFKTESENYCIPAGLPGTASVGSFSFHADASHSYNQSGTHSHGQVPSSPHKPALQSPQPNIPHLPYGSLGTSELQNHGSPALTHAAEQEALRWKYPEFSERTPPRPSQQPQNTFPGFHDYSHTFKAEPSEMPCSLIGEAPKVLQPPVDEGLHSRLNGYTPPVTSQVLTPVGEVKTEEVWSDSEHNFLDSEIGGVAVAPSHGSILIECARRELHATTPILKPNRAHPTRISLVFYQHKSLNEPGHGIAQWEAKMAERAREREEEAERLGLSPGMANRMRAAESETESEDETSQDVKNGVEVPTRRSLTVTRDGLIMACPYALTQVTGPYNHWL</sequence>
<dbReference type="Pfam" id="PF12851">
    <property type="entry name" value="Tet_JBP"/>
    <property type="match status" value="1"/>
</dbReference>
<evidence type="ECO:0000256" key="1">
    <source>
        <dbReference type="ARBA" id="ARBA00004286"/>
    </source>
</evidence>
<feature type="compositionally biased region" description="Polar residues" evidence="14">
    <location>
        <begin position="381"/>
        <end position="401"/>
    </location>
</feature>
<feature type="compositionally biased region" description="Polar residues" evidence="14">
    <location>
        <begin position="1614"/>
        <end position="1629"/>
    </location>
</feature>
<feature type="region of interest" description="Disordered" evidence="14">
    <location>
        <begin position="495"/>
        <end position="560"/>
    </location>
</feature>
<feature type="region of interest" description="Disordered" evidence="14">
    <location>
        <begin position="1543"/>
        <end position="1569"/>
    </location>
</feature>
<dbReference type="GeneID" id="115810399"/>
<evidence type="ECO:0000256" key="3">
    <source>
        <dbReference type="ARBA" id="ARBA00022454"/>
    </source>
</evidence>
<dbReference type="FunCoup" id="A0A6J2V8W0">
    <property type="interactions" value="531"/>
</dbReference>
<dbReference type="GO" id="GO:0040029">
    <property type="term" value="P:epigenetic regulation of gene expression"/>
    <property type="evidence" value="ECO:0007669"/>
    <property type="project" value="InterPro"/>
</dbReference>
<keyword evidence="8 13" id="KW-0560">Oxidoreductase</keyword>
<feature type="compositionally biased region" description="Basic and acidic residues" evidence="14">
    <location>
        <begin position="295"/>
        <end position="307"/>
    </location>
</feature>
<evidence type="ECO:0000256" key="12">
    <source>
        <dbReference type="PROSITE-ProRule" id="PRU00509"/>
    </source>
</evidence>
<evidence type="ECO:0000256" key="5">
    <source>
        <dbReference type="ARBA" id="ARBA00022771"/>
    </source>
</evidence>
<keyword evidence="4 13" id="KW-0479">Metal-binding</keyword>
<keyword evidence="3" id="KW-0158">Chromosome</keyword>
<comment type="catalytic activity">
    <reaction evidence="10 13">
        <text>a 5-formyl-2'-deoxycytidine in DNA + 2-oxoglutarate + O2 = a 5-carboxyl-2'-deoxycytidine in DNA + succinate + CO2 + H(+)</text>
        <dbReference type="Rhea" id="RHEA:53832"/>
        <dbReference type="Rhea" id="RHEA-COMP:13656"/>
        <dbReference type="Rhea" id="RHEA-COMP:13657"/>
        <dbReference type="ChEBI" id="CHEBI:15378"/>
        <dbReference type="ChEBI" id="CHEBI:15379"/>
        <dbReference type="ChEBI" id="CHEBI:16526"/>
        <dbReference type="ChEBI" id="CHEBI:16810"/>
        <dbReference type="ChEBI" id="CHEBI:30031"/>
        <dbReference type="ChEBI" id="CHEBI:137731"/>
        <dbReference type="ChEBI" id="CHEBI:137732"/>
        <dbReference type="EC" id="1.14.11.80"/>
    </reaction>
</comment>
<evidence type="ECO:0000256" key="14">
    <source>
        <dbReference type="SAM" id="MobiDB-lite"/>
    </source>
</evidence>
<evidence type="ECO:0000256" key="7">
    <source>
        <dbReference type="ARBA" id="ARBA00022964"/>
    </source>
</evidence>
<feature type="region of interest" description="Disordered" evidence="14">
    <location>
        <begin position="1"/>
        <end position="80"/>
    </location>
</feature>
<feature type="region of interest" description="Disordered" evidence="14">
    <location>
        <begin position="158"/>
        <end position="342"/>
    </location>
</feature>
<feature type="compositionally biased region" description="Basic and acidic residues" evidence="14">
    <location>
        <begin position="179"/>
        <end position="193"/>
    </location>
</feature>
<keyword evidence="7 13" id="KW-0223">Dioxygenase</keyword>
<protein>
    <recommendedName>
        <fullName evidence="13">Methylcytosine dioxygenase TET</fullName>
        <ecNumber evidence="13">1.14.11.80</ecNumber>
    </recommendedName>
</protein>